<accession>A0A6H5GVW3</accession>
<organism evidence="2 3">
    <name type="scientific">Nesidiocoris tenuis</name>
    <dbReference type="NCBI Taxonomy" id="355587"/>
    <lineage>
        <taxon>Eukaryota</taxon>
        <taxon>Metazoa</taxon>
        <taxon>Ecdysozoa</taxon>
        <taxon>Arthropoda</taxon>
        <taxon>Hexapoda</taxon>
        <taxon>Insecta</taxon>
        <taxon>Pterygota</taxon>
        <taxon>Neoptera</taxon>
        <taxon>Paraneoptera</taxon>
        <taxon>Hemiptera</taxon>
        <taxon>Heteroptera</taxon>
        <taxon>Panheteroptera</taxon>
        <taxon>Cimicomorpha</taxon>
        <taxon>Miridae</taxon>
        <taxon>Dicyphina</taxon>
        <taxon>Nesidiocoris</taxon>
    </lineage>
</organism>
<evidence type="ECO:0000313" key="3">
    <source>
        <dbReference type="Proteomes" id="UP000479000"/>
    </source>
</evidence>
<sequence length="209" mass="23490">MRYPYRYGTGGSSGPAIRARFRAPGGRRTTGSSRINRRRPRQQRYGNRLPNPSGRRDTHGPVWRHGPLRRQFGRLCDLLRGRIGQGGPRIRRVRVSRPLRFSAAGSLPPFPLLLLLMAVSELTELLSLPFPVLNSEFNLRYEFPTPDDTIVSLSRFGSSNEEGSLVFCDSTGETGRVRRVIAPAWVATCYNAYLGKHVAQQNIGYLLHS</sequence>
<feature type="region of interest" description="Disordered" evidence="1">
    <location>
        <begin position="1"/>
        <end position="64"/>
    </location>
</feature>
<evidence type="ECO:0000313" key="2">
    <source>
        <dbReference type="EMBL" id="CAB0007973.1"/>
    </source>
</evidence>
<keyword evidence="3" id="KW-1185">Reference proteome</keyword>
<dbReference type="EMBL" id="CADCXU010019874">
    <property type="protein sequence ID" value="CAB0007973.1"/>
    <property type="molecule type" value="Genomic_DNA"/>
</dbReference>
<dbReference type="AlphaFoldDB" id="A0A6H5GVW3"/>
<proteinExistence type="predicted"/>
<reference evidence="2 3" key="1">
    <citation type="submission" date="2020-02" db="EMBL/GenBank/DDBJ databases">
        <authorList>
            <person name="Ferguson B K."/>
        </authorList>
    </citation>
    <scope>NUCLEOTIDE SEQUENCE [LARGE SCALE GENOMIC DNA]</scope>
</reference>
<dbReference type="Proteomes" id="UP000479000">
    <property type="component" value="Unassembled WGS sequence"/>
</dbReference>
<protein>
    <submittedName>
        <fullName evidence="2">Uncharacterized protein</fullName>
    </submittedName>
</protein>
<gene>
    <name evidence="2" type="ORF">NTEN_LOCUS13219</name>
</gene>
<evidence type="ECO:0000256" key="1">
    <source>
        <dbReference type="SAM" id="MobiDB-lite"/>
    </source>
</evidence>
<name>A0A6H5GVW3_9HEMI</name>